<comment type="similarity">
    <text evidence="1">Belongs to the ABC transporter superfamily.</text>
</comment>
<dbReference type="AlphaFoldDB" id="A0A212KYX7"/>
<proteinExistence type="inferred from homology"/>
<evidence type="ECO:0000256" key="3">
    <source>
        <dbReference type="ARBA" id="ARBA00022741"/>
    </source>
</evidence>
<dbReference type="GO" id="GO:0042626">
    <property type="term" value="F:ATPase-coupled transmembrane transporter activity"/>
    <property type="evidence" value="ECO:0007669"/>
    <property type="project" value="TreeGrafter"/>
</dbReference>
<dbReference type="PANTHER" id="PTHR43553">
    <property type="entry name" value="HEAVY METAL TRANSPORTER"/>
    <property type="match status" value="1"/>
</dbReference>
<dbReference type="EMBL" id="FMJD01000001">
    <property type="protein sequence ID" value="SCM70470.1"/>
    <property type="molecule type" value="Genomic_DNA"/>
</dbReference>
<keyword evidence="6" id="KW-0378">Hydrolase</keyword>
<evidence type="ECO:0000256" key="4">
    <source>
        <dbReference type="ARBA" id="ARBA00022840"/>
    </source>
</evidence>
<dbReference type="PANTHER" id="PTHR43553:SF24">
    <property type="entry name" value="ENERGY-COUPLING FACTOR TRANSPORTER ATP-BINDING PROTEIN ECFA1"/>
    <property type="match status" value="1"/>
</dbReference>
<protein>
    <submittedName>
        <fullName evidence="6">Putative ABC transporter ATP-binding protein BAB1_1388</fullName>
        <ecNumber evidence="6">3.6.3.-</ecNumber>
    </submittedName>
</protein>
<dbReference type="InterPro" id="IPR027417">
    <property type="entry name" value="P-loop_NTPase"/>
</dbReference>
<dbReference type="PROSITE" id="PS00211">
    <property type="entry name" value="ABC_TRANSPORTER_1"/>
    <property type="match status" value="1"/>
</dbReference>
<dbReference type="GO" id="GO:0043190">
    <property type="term" value="C:ATP-binding cassette (ABC) transporter complex"/>
    <property type="evidence" value="ECO:0007669"/>
    <property type="project" value="TreeGrafter"/>
</dbReference>
<dbReference type="SUPFAM" id="SSF52540">
    <property type="entry name" value="P-loop containing nucleoside triphosphate hydrolases"/>
    <property type="match status" value="1"/>
</dbReference>
<dbReference type="InterPro" id="IPR003593">
    <property type="entry name" value="AAA+_ATPase"/>
</dbReference>
<dbReference type="SMART" id="SM00382">
    <property type="entry name" value="AAA"/>
    <property type="match status" value="1"/>
</dbReference>
<keyword evidence="3" id="KW-0547">Nucleotide-binding</keyword>
<feature type="domain" description="ABC transporter" evidence="5">
    <location>
        <begin position="5"/>
        <end position="235"/>
    </location>
</feature>
<dbReference type="InterPro" id="IPR015856">
    <property type="entry name" value="ABC_transpr_CbiO/EcfA_su"/>
</dbReference>
<evidence type="ECO:0000313" key="6">
    <source>
        <dbReference type="EMBL" id="SCM70470.1"/>
    </source>
</evidence>
<sequence>MTALLDLCGLSVRRGGRLVLDGVDLRLESGERLALAGANGAGKTTLLRAIVGLETPDAGEIVAFGRARREETDFRDLRQRIGFLFQDSDDQLFAPTVIEDVAFGPLNLGFTPAQAIERARAVLADLDLLPLEQRVTHHLSGGEKRLVALAGVLAMDPDVLLLDEPTNALDEAHLARLTAILAELPVAMILVSHDAHFLATLSTRAVLLEDGHLKPAVAHRHQHRHDHVHFHPIDED</sequence>
<reference evidence="6" key="1">
    <citation type="submission" date="2016-08" db="EMBL/GenBank/DDBJ databases">
        <authorList>
            <person name="Seilhamer J.J."/>
        </authorList>
    </citation>
    <scope>NUCLEOTIDE SEQUENCE</scope>
    <source>
        <strain evidence="6">86</strain>
    </source>
</reference>
<dbReference type="InterPro" id="IPR003439">
    <property type="entry name" value="ABC_transporter-like_ATP-bd"/>
</dbReference>
<evidence type="ECO:0000259" key="5">
    <source>
        <dbReference type="PROSITE" id="PS50893"/>
    </source>
</evidence>
<dbReference type="Pfam" id="PF00005">
    <property type="entry name" value="ABC_tran"/>
    <property type="match status" value="1"/>
</dbReference>
<evidence type="ECO:0000256" key="2">
    <source>
        <dbReference type="ARBA" id="ARBA00022448"/>
    </source>
</evidence>
<evidence type="ECO:0000256" key="1">
    <source>
        <dbReference type="ARBA" id="ARBA00005417"/>
    </source>
</evidence>
<dbReference type="CDD" id="cd03225">
    <property type="entry name" value="ABC_cobalt_CbiO_domain1"/>
    <property type="match status" value="1"/>
</dbReference>
<keyword evidence="2" id="KW-0813">Transport</keyword>
<dbReference type="EC" id="3.6.3.-" evidence="6"/>
<name>A0A212KYX7_9HYPH</name>
<dbReference type="InterPro" id="IPR017871">
    <property type="entry name" value="ABC_transporter-like_CS"/>
</dbReference>
<dbReference type="GO" id="GO:0005524">
    <property type="term" value="F:ATP binding"/>
    <property type="evidence" value="ECO:0007669"/>
    <property type="project" value="UniProtKB-KW"/>
</dbReference>
<gene>
    <name evidence="6" type="ORF">KL86PLE_10169</name>
</gene>
<organism evidence="6">
    <name type="scientific">uncultured Pleomorphomonas sp</name>
    <dbReference type="NCBI Taxonomy" id="442121"/>
    <lineage>
        <taxon>Bacteria</taxon>
        <taxon>Pseudomonadati</taxon>
        <taxon>Pseudomonadota</taxon>
        <taxon>Alphaproteobacteria</taxon>
        <taxon>Hyphomicrobiales</taxon>
        <taxon>Pleomorphomonadaceae</taxon>
        <taxon>Pleomorphomonas</taxon>
        <taxon>environmental samples</taxon>
    </lineage>
</organism>
<dbReference type="GO" id="GO:0016887">
    <property type="term" value="F:ATP hydrolysis activity"/>
    <property type="evidence" value="ECO:0007669"/>
    <property type="project" value="InterPro"/>
</dbReference>
<dbReference type="InterPro" id="IPR050095">
    <property type="entry name" value="ECF_ABC_transporter_ATP-bd"/>
</dbReference>
<accession>A0A212KYX7</accession>
<keyword evidence="4 6" id="KW-0067">ATP-binding</keyword>
<dbReference type="RefSeq" id="WP_288195564.1">
    <property type="nucleotide sequence ID" value="NZ_LT608334.1"/>
</dbReference>
<dbReference type="Gene3D" id="3.40.50.300">
    <property type="entry name" value="P-loop containing nucleotide triphosphate hydrolases"/>
    <property type="match status" value="1"/>
</dbReference>
<dbReference type="PROSITE" id="PS50893">
    <property type="entry name" value="ABC_TRANSPORTER_2"/>
    <property type="match status" value="1"/>
</dbReference>